<dbReference type="Proteomes" id="UP000676386">
    <property type="component" value="Unassembled WGS sequence"/>
</dbReference>
<proteinExistence type="predicted"/>
<comment type="caution">
    <text evidence="3">The sequence shown here is derived from an EMBL/GenBank/DDBJ whole genome shotgun (WGS) entry which is preliminary data.</text>
</comment>
<dbReference type="Pfam" id="PF00534">
    <property type="entry name" value="Glycos_transf_1"/>
    <property type="match status" value="1"/>
</dbReference>
<organism evidence="3 4">
    <name type="scientific">Chitinophaga hostae</name>
    <dbReference type="NCBI Taxonomy" id="2831022"/>
    <lineage>
        <taxon>Bacteria</taxon>
        <taxon>Pseudomonadati</taxon>
        <taxon>Bacteroidota</taxon>
        <taxon>Chitinophagia</taxon>
        <taxon>Chitinophagales</taxon>
        <taxon>Chitinophagaceae</taxon>
        <taxon>Chitinophaga</taxon>
    </lineage>
</organism>
<dbReference type="EMBL" id="JAGTXB010000006">
    <property type="protein sequence ID" value="MBS0028556.1"/>
    <property type="molecule type" value="Genomic_DNA"/>
</dbReference>
<dbReference type="PANTHER" id="PTHR46401:SF2">
    <property type="entry name" value="GLYCOSYLTRANSFERASE WBBK-RELATED"/>
    <property type="match status" value="1"/>
</dbReference>
<evidence type="ECO:0000259" key="2">
    <source>
        <dbReference type="Pfam" id="PF00534"/>
    </source>
</evidence>
<reference evidence="3 4" key="1">
    <citation type="submission" date="2021-04" db="EMBL/GenBank/DDBJ databases">
        <title>Chitinophaga sp. nov., isolated from the rhizosphere soil.</title>
        <authorList>
            <person name="He S."/>
        </authorList>
    </citation>
    <scope>NUCLEOTIDE SEQUENCE [LARGE SCALE GENOMIC DNA]</scope>
    <source>
        <strain evidence="3 4">2R12</strain>
    </source>
</reference>
<dbReference type="CDD" id="cd03801">
    <property type="entry name" value="GT4_PimA-like"/>
    <property type="match status" value="1"/>
</dbReference>
<name>A0ABS5J015_9BACT</name>
<dbReference type="RefSeq" id="WP_211973658.1">
    <property type="nucleotide sequence ID" value="NZ_CBFHAM010000039.1"/>
</dbReference>
<evidence type="ECO:0000256" key="1">
    <source>
        <dbReference type="ARBA" id="ARBA00022679"/>
    </source>
</evidence>
<gene>
    <name evidence="3" type="ORF">KE626_14640</name>
</gene>
<dbReference type="InterPro" id="IPR001296">
    <property type="entry name" value="Glyco_trans_1"/>
</dbReference>
<evidence type="ECO:0000313" key="3">
    <source>
        <dbReference type="EMBL" id="MBS0028556.1"/>
    </source>
</evidence>
<keyword evidence="1" id="KW-0808">Transferase</keyword>
<dbReference type="PANTHER" id="PTHR46401">
    <property type="entry name" value="GLYCOSYLTRANSFERASE WBBK-RELATED"/>
    <property type="match status" value="1"/>
</dbReference>
<feature type="domain" description="Glycosyl transferase family 1" evidence="2">
    <location>
        <begin position="200"/>
        <end position="348"/>
    </location>
</feature>
<accession>A0ABS5J015</accession>
<dbReference type="SUPFAM" id="SSF53756">
    <property type="entry name" value="UDP-Glycosyltransferase/glycogen phosphorylase"/>
    <property type="match status" value="1"/>
</dbReference>
<evidence type="ECO:0000313" key="4">
    <source>
        <dbReference type="Proteomes" id="UP000676386"/>
    </source>
</evidence>
<protein>
    <submittedName>
        <fullName evidence="3">Glycosyltransferase family 4 protein</fullName>
    </submittedName>
</protein>
<keyword evidence="4" id="KW-1185">Reference proteome</keyword>
<sequence length="370" mass="42099">MRVLFQSRKTLFDAPGGDTIQLLKTKKYLEAYGITIDVSTDLSPDLSSYDLVHVFNLMRAQESLMQVMNAKKYGKPVALSTIYGLYTDFDRYGRMGLGSRLFRMLNPFQIEYVKIAARALIGGEFHKGSIQLLLRGYYKTLKKIVENTDIFLPNSQSEMNRVIHDFNLKHPAYEVIPNAVDLSLFDPDKVEIEKEYLPYKDCILSVARIEGRKCQSDLVKAVAGTSYKLVILGKPGKNHIQYYENLKKEAGDNVTFINHLEHEKLPQFYKLAKVHALVSWMETPGLSSLEAGAMKTNIVVTPNGDTRDYFKEMAFYCEPGNVASIKNAIDAAFNAGVPESLRQHIEENFTWQKTAEHTYAAYKRILEKHT</sequence>
<dbReference type="Gene3D" id="3.40.50.2000">
    <property type="entry name" value="Glycogen Phosphorylase B"/>
    <property type="match status" value="2"/>
</dbReference>